<name>A0A840FP04_9SPHN</name>
<dbReference type="Proteomes" id="UP000529795">
    <property type="component" value="Unassembled WGS sequence"/>
</dbReference>
<comment type="caution">
    <text evidence="1">The sequence shown here is derived from an EMBL/GenBank/DDBJ whole genome shotgun (WGS) entry which is preliminary data.</text>
</comment>
<dbReference type="EMBL" id="JACIEV010000017">
    <property type="protein sequence ID" value="MBB4155618.1"/>
    <property type="molecule type" value="Genomic_DNA"/>
</dbReference>
<organism evidence="1 2">
    <name type="scientific">Sphingomonas jinjuensis</name>
    <dbReference type="NCBI Taxonomy" id="535907"/>
    <lineage>
        <taxon>Bacteria</taxon>
        <taxon>Pseudomonadati</taxon>
        <taxon>Pseudomonadota</taxon>
        <taxon>Alphaproteobacteria</taxon>
        <taxon>Sphingomonadales</taxon>
        <taxon>Sphingomonadaceae</taxon>
        <taxon>Sphingomonas</taxon>
    </lineage>
</organism>
<accession>A0A840FP04</accession>
<proteinExistence type="predicted"/>
<gene>
    <name evidence="1" type="ORF">GGQ80_003543</name>
</gene>
<dbReference type="AlphaFoldDB" id="A0A840FP04"/>
<protein>
    <submittedName>
        <fullName evidence="1">Uncharacterized protein</fullName>
    </submittedName>
</protein>
<reference evidence="1 2" key="1">
    <citation type="submission" date="2020-08" db="EMBL/GenBank/DDBJ databases">
        <title>Genomic Encyclopedia of Type Strains, Phase IV (KMG-IV): sequencing the most valuable type-strain genomes for metagenomic binning, comparative biology and taxonomic classification.</title>
        <authorList>
            <person name="Goeker M."/>
        </authorList>
    </citation>
    <scope>NUCLEOTIDE SEQUENCE [LARGE SCALE GENOMIC DNA]</scope>
    <source>
        <strain evidence="1 2">YC6723</strain>
    </source>
</reference>
<evidence type="ECO:0000313" key="2">
    <source>
        <dbReference type="Proteomes" id="UP000529795"/>
    </source>
</evidence>
<sequence length="98" mass="10715">MTVPEAAVHLNNNAMFGKHEIGAPWEVASMQPKAISELMSQLANGQLRGGMLAPHTRHHPASGLSIDNIHNWLSGASFTVQRRPTLHRLGRKVDLFAS</sequence>
<keyword evidence="2" id="KW-1185">Reference proteome</keyword>
<evidence type="ECO:0000313" key="1">
    <source>
        <dbReference type="EMBL" id="MBB4155618.1"/>
    </source>
</evidence>